<organism evidence="2 3">
    <name type="scientific">Deefgea chitinilytica</name>
    <dbReference type="NCBI Taxonomy" id="570276"/>
    <lineage>
        <taxon>Bacteria</taxon>
        <taxon>Pseudomonadati</taxon>
        <taxon>Pseudomonadota</taxon>
        <taxon>Betaproteobacteria</taxon>
        <taxon>Neisseriales</taxon>
        <taxon>Chitinibacteraceae</taxon>
        <taxon>Deefgea</taxon>
    </lineage>
</organism>
<dbReference type="PROSITE" id="PS51257">
    <property type="entry name" value="PROKAR_LIPOPROTEIN"/>
    <property type="match status" value="1"/>
</dbReference>
<reference evidence="2 3" key="1">
    <citation type="submission" date="2019-11" db="EMBL/GenBank/DDBJ databases">
        <title>Novel Deefgea species.</title>
        <authorList>
            <person name="Han J.-H."/>
        </authorList>
    </citation>
    <scope>NUCLEOTIDE SEQUENCE [LARGE SCALE GENOMIC DNA]</scope>
    <source>
        <strain evidence="2 3">LMG 24817</strain>
    </source>
</reference>
<dbReference type="Gene3D" id="3.40.50.1460">
    <property type="match status" value="1"/>
</dbReference>
<evidence type="ECO:0008006" key="4">
    <source>
        <dbReference type="Google" id="ProtNLM"/>
    </source>
</evidence>
<keyword evidence="3" id="KW-1185">Reference proteome</keyword>
<dbReference type="SUPFAM" id="SSF52129">
    <property type="entry name" value="Caspase-like"/>
    <property type="match status" value="1"/>
</dbReference>
<name>A0ABS2CF51_9NEIS</name>
<keyword evidence="1" id="KW-0732">Signal</keyword>
<evidence type="ECO:0000313" key="3">
    <source>
        <dbReference type="Proteomes" id="UP001195660"/>
    </source>
</evidence>
<proteinExistence type="predicted"/>
<dbReference type="InterPro" id="IPR029030">
    <property type="entry name" value="Caspase-like_dom_sf"/>
</dbReference>
<gene>
    <name evidence="2" type="ORF">GM173_14075</name>
</gene>
<feature type="signal peptide" evidence="1">
    <location>
        <begin position="1"/>
        <end position="17"/>
    </location>
</feature>
<comment type="caution">
    <text evidence="2">The sequence shown here is derived from an EMBL/GenBank/DDBJ whole genome shotgun (WGS) entry which is preliminary data.</text>
</comment>
<evidence type="ECO:0000313" key="2">
    <source>
        <dbReference type="EMBL" id="MBM5572697.1"/>
    </source>
</evidence>
<protein>
    <recommendedName>
        <fullName evidence="4">Peptidase C13</fullName>
    </recommendedName>
</protein>
<evidence type="ECO:0000256" key="1">
    <source>
        <dbReference type="SAM" id="SignalP"/>
    </source>
</evidence>
<dbReference type="InterPro" id="IPR001096">
    <property type="entry name" value="Peptidase_C13"/>
</dbReference>
<dbReference type="Pfam" id="PF01650">
    <property type="entry name" value="Peptidase_C13"/>
    <property type="match status" value="1"/>
</dbReference>
<sequence length="274" mass="30532">MKSLYSLLLLSTLCACTSLPPQTGVESEALIEQQLSQMPQGEIGKKEVFLVVVAGFDAPAVFSNEMRLAAEQLGLAFDAKNRILLLSNSNKDRETLPQVTPFLLQRAVNKLSKKMNGSEDILALYLVSHGTKQGFVFKPNNGSMEIASPYSIQQALKEADTPWNMVFVSACYSGSFADELKNSKTMIMTAADATHSSFGCDATNRYTYFGTELLKNREFSGKVDWNEVFQDTQLKIQQKEKDKYLEHSNPQFWLGDELAKYLASLPKPTQTNTQ</sequence>
<feature type="chain" id="PRO_5045919161" description="Peptidase C13" evidence="1">
    <location>
        <begin position="18"/>
        <end position="274"/>
    </location>
</feature>
<dbReference type="EMBL" id="WOFE01000009">
    <property type="protein sequence ID" value="MBM5572697.1"/>
    <property type="molecule type" value="Genomic_DNA"/>
</dbReference>
<accession>A0ABS2CF51</accession>
<dbReference type="Proteomes" id="UP001195660">
    <property type="component" value="Unassembled WGS sequence"/>
</dbReference>